<accession>A0A0N0E8U1</accession>
<feature type="domain" description="HTH lysR-type" evidence="5">
    <location>
        <begin position="1"/>
        <end position="59"/>
    </location>
</feature>
<dbReference type="PANTHER" id="PTHR30537">
    <property type="entry name" value="HTH-TYPE TRANSCRIPTIONAL REGULATOR"/>
    <property type="match status" value="1"/>
</dbReference>
<comment type="similarity">
    <text evidence="1">Belongs to the LysR transcriptional regulatory family.</text>
</comment>
<dbReference type="InterPro" id="IPR036388">
    <property type="entry name" value="WH-like_DNA-bd_sf"/>
</dbReference>
<evidence type="ECO:0000313" key="6">
    <source>
        <dbReference type="EMBL" id="KPB02748.1"/>
    </source>
</evidence>
<evidence type="ECO:0000259" key="5">
    <source>
        <dbReference type="PROSITE" id="PS50931"/>
    </source>
</evidence>
<proteinExistence type="inferred from homology"/>
<dbReference type="GO" id="GO:0003700">
    <property type="term" value="F:DNA-binding transcription factor activity"/>
    <property type="evidence" value="ECO:0007669"/>
    <property type="project" value="InterPro"/>
</dbReference>
<dbReference type="SUPFAM" id="SSF53850">
    <property type="entry name" value="Periplasmic binding protein-like II"/>
    <property type="match status" value="1"/>
</dbReference>
<dbReference type="PROSITE" id="PS50931">
    <property type="entry name" value="HTH_LYSR"/>
    <property type="match status" value="1"/>
</dbReference>
<dbReference type="InterPro" id="IPR036390">
    <property type="entry name" value="WH_DNA-bd_sf"/>
</dbReference>
<keyword evidence="2" id="KW-0805">Transcription regulation</keyword>
<gene>
    <name evidence="6" type="ORF">SU32_00190</name>
</gene>
<dbReference type="InterPro" id="IPR005119">
    <property type="entry name" value="LysR_subst-bd"/>
</dbReference>
<dbReference type="Gene3D" id="3.40.190.290">
    <property type="match status" value="1"/>
</dbReference>
<dbReference type="Gene3D" id="1.10.10.10">
    <property type="entry name" value="Winged helix-like DNA-binding domain superfamily/Winged helix DNA-binding domain"/>
    <property type="match status" value="1"/>
</dbReference>
<sequence>MSYVDNIRMFVRVFELGSMSAAARDQRVSPAVSSSRIAELERHLNVRLFNRTTRRLQPTEHGKVFYDGATQILETIERSEAAIAEISNNPRGSIFVGAPLGVGRRFIAPYVPYFKEKYPLIDVRLRLSDRFIDITAEGIDVAFSMHKLPDSNLKRRVIADCERVLCGSPDYLAIKGTPKNGVELVKNNHHCLLLRFPGTAEFRWTLKTDNSYKEYDVKGPFESDDGDVLTQWALDGRGIINKPRFEVAEHLNTGALVEVCAETPPSPVQLSCLYPHRRYQDPKIRLFIDYMAQKCSQELKKRA</sequence>
<dbReference type="Pfam" id="PF03466">
    <property type="entry name" value="LysR_substrate"/>
    <property type="match status" value="1"/>
</dbReference>
<keyword evidence="7" id="KW-1185">Reference proteome</keyword>
<comment type="caution">
    <text evidence="6">The sequence shown here is derived from an EMBL/GenBank/DDBJ whole genome shotgun (WGS) entry which is preliminary data.</text>
</comment>
<dbReference type="SUPFAM" id="SSF46785">
    <property type="entry name" value="Winged helix' DNA-binding domain"/>
    <property type="match status" value="1"/>
</dbReference>
<dbReference type="PATRIC" id="fig|1514904.3.peg.38"/>
<dbReference type="GO" id="GO:0043565">
    <property type="term" value="F:sequence-specific DNA binding"/>
    <property type="evidence" value="ECO:0007669"/>
    <property type="project" value="TreeGrafter"/>
</dbReference>
<protein>
    <submittedName>
        <fullName evidence="6">LysR family transcriptional regulator</fullName>
    </submittedName>
</protein>
<dbReference type="AlphaFoldDB" id="A0A0N0E8U1"/>
<dbReference type="CDD" id="cd08422">
    <property type="entry name" value="PBP2_CrgA_like"/>
    <property type="match status" value="1"/>
</dbReference>
<keyword evidence="4" id="KW-0804">Transcription</keyword>
<dbReference type="InterPro" id="IPR058163">
    <property type="entry name" value="LysR-type_TF_proteobact-type"/>
</dbReference>
<evidence type="ECO:0000256" key="1">
    <source>
        <dbReference type="ARBA" id="ARBA00009437"/>
    </source>
</evidence>
<dbReference type="PANTHER" id="PTHR30537:SF5">
    <property type="entry name" value="HTH-TYPE TRANSCRIPTIONAL ACTIVATOR TTDR-RELATED"/>
    <property type="match status" value="1"/>
</dbReference>
<dbReference type="Proteomes" id="UP000038011">
    <property type="component" value="Unassembled WGS sequence"/>
</dbReference>
<dbReference type="RefSeq" id="WP_053997303.1">
    <property type="nucleotide sequence ID" value="NZ_JXMU01000001.1"/>
</dbReference>
<name>A0A0N0E8U1_9HYPH</name>
<dbReference type="EMBL" id="JXMU01000001">
    <property type="protein sequence ID" value="KPB02748.1"/>
    <property type="molecule type" value="Genomic_DNA"/>
</dbReference>
<dbReference type="Pfam" id="PF00126">
    <property type="entry name" value="HTH_1"/>
    <property type="match status" value="1"/>
</dbReference>
<evidence type="ECO:0000313" key="7">
    <source>
        <dbReference type="Proteomes" id="UP000038011"/>
    </source>
</evidence>
<reference evidence="6 7" key="1">
    <citation type="submission" date="2015-01" db="EMBL/GenBank/DDBJ databases">
        <title>Ahrensia donghaiensis sp. nov., a novel dimethylsulphoniopropionate-cleavage bacterium isolated from seawater and emended descriptions of the genus Ahrensia and Ahrensia kielensis.</title>
        <authorList>
            <person name="Liu J."/>
        </authorList>
    </citation>
    <scope>NUCLEOTIDE SEQUENCE [LARGE SCALE GENOMIC DNA]</scope>
    <source>
        <strain evidence="6 7">LZD062</strain>
    </source>
</reference>
<organism evidence="6 7">
    <name type="scientific">Ahrensia marina</name>
    <dbReference type="NCBI Taxonomy" id="1514904"/>
    <lineage>
        <taxon>Bacteria</taxon>
        <taxon>Pseudomonadati</taxon>
        <taxon>Pseudomonadota</taxon>
        <taxon>Alphaproteobacteria</taxon>
        <taxon>Hyphomicrobiales</taxon>
        <taxon>Ahrensiaceae</taxon>
        <taxon>Ahrensia</taxon>
    </lineage>
</organism>
<keyword evidence="3" id="KW-0238">DNA-binding</keyword>
<evidence type="ECO:0000256" key="4">
    <source>
        <dbReference type="ARBA" id="ARBA00023163"/>
    </source>
</evidence>
<dbReference type="InterPro" id="IPR000847">
    <property type="entry name" value="LysR_HTH_N"/>
</dbReference>
<dbReference type="GO" id="GO:0006351">
    <property type="term" value="P:DNA-templated transcription"/>
    <property type="evidence" value="ECO:0007669"/>
    <property type="project" value="TreeGrafter"/>
</dbReference>
<evidence type="ECO:0000256" key="2">
    <source>
        <dbReference type="ARBA" id="ARBA00023015"/>
    </source>
</evidence>
<dbReference type="STRING" id="1514904.SU32_00190"/>
<dbReference type="FunFam" id="1.10.10.10:FF:000001">
    <property type="entry name" value="LysR family transcriptional regulator"/>
    <property type="match status" value="1"/>
</dbReference>
<evidence type="ECO:0000256" key="3">
    <source>
        <dbReference type="ARBA" id="ARBA00023125"/>
    </source>
</evidence>